<dbReference type="InterPro" id="IPR036102">
    <property type="entry name" value="OsmC/Ohrsf"/>
</dbReference>
<sequence length="135" mass="13711">MATTHVELRSMPGTQAATGWVGGHTVTVDRAEGVAGGAGLGFNGNQLLALAIGGCFCNDLHTTAHAMGVILTEVAVSVEVDFAGEPPMAVGARLTAQASALPRDVDMQQLIDRAFAASAVGNSLRRGVRVELAAA</sequence>
<accession>A0ABW4YTJ8</accession>
<dbReference type="EMBL" id="JBHUHD010000001">
    <property type="protein sequence ID" value="MFD2139704.1"/>
    <property type="molecule type" value="Genomic_DNA"/>
</dbReference>
<organism evidence="1 2">
    <name type="scientific">Ancylobacter oerskovii</name>
    <dbReference type="NCBI Taxonomy" id="459519"/>
    <lineage>
        <taxon>Bacteria</taxon>
        <taxon>Pseudomonadati</taxon>
        <taxon>Pseudomonadota</taxon>
        <taxon>Alphaproteobacteria</taxon>
        <taxon>Hyphomicrobiales</taxon>
        <taxon>Xanthobacteraceae</taxon>
        <taxon>Ancylobacter</taxon>
    </lineage>
</organism>
<dbReference type="GO" id="GO:0004601">
    <property type="term" value="F:peroxidase activity"/>
    <property type="evidence" value="ECO:0007669"/>
    <property type="project" value="UniProtKB-KW"/>
</dbReference>
<dbReference type="InterPro" id="IPR003718">
    <property type="entry name" value="OsmC/Ohr_fam"/>
</dbReference>
<dbReference type="Gene3D" id="3.30.300.20">
    <property type="match status" value="1"/>
</dbReference>
<proteinExistence type="predicted"/>
<keyword evidence="1" id="KW-0560">Oxidoreductase</keyword>
<reference evidence="2" key="1">
    <citation type="journal article" date="2019" name="Int. J. Syst. Evol. Microbiol.">
        <title>The Global Catalogue of Microorganisms (GCM) 10K type strain sequencing project: providing services to taxonomists for standard genome sequencing and annotation.</title>
        <authorList>
            <consortium name="The Broad Institute Genomics Platform"/>
            <consortium name="The Broad Institute Genome Sequencing Center for Infectious Disease"/>
            <person name="Wu L."/>
            <person name="Ma J."/>
        </authorList>
    </citation>
    <scope>NUCLEOTIDE SEQUENCE [LARGE SCALE GENOMIC DNA]</scope>
    <source>
        <strain evidence="2">CCM 7435</strain>
    </source>
</reference>
<dbReference type="Proteomes" id="UP001597299">
    <property type="component" value="Unassembled WGS sequence"/>
</dbReference>
<dbReference type="InterPro" id="IPR015946">
    <property type="entry name" value="KH_dom-like_a/b"/>
</dbReference>
<dbReference type="Pfam" id="PF02566">
    <property type="entry name" value="OsmC"/>
    <property type="match status" value="1"/>
</dbReference>
<evidence type="ECO:0000313" key="2">
    <source>
        <dbReference type="Proteomes" id="UP001597299"/>
    </source>
</evidence>
<dbReference type="SUPFAM" id="SSF82784">
    <property type="entry name" value="OsmC-like"/>
    <property type="match status" value="1"/>
</dbReference>
<name>A0ABW4YTJ8_9HYPH</name>
<evidence type="ECO:0000313" key="1">
    <source>
        <dbReference type="EMBL" id="MFD2139704.1"/>
    </source>
</evidence>
<protein>
    <submittedName>
        <fullName evidence="1">OsmC family protein</fullName>
        <ecNumber evidence="1">1.11.1.-</ecNumber>
    </submittedName>
</protein>
<dbReference type="RefSeq" id="WP_213352488.1">
    <property type="nucleotide sequence ID" value="NZ_JAHBGB010000023.1"/>
</dbReference>
<dbReference type="EC" id="1.11.1.-" evidence="1"/>
<gene>
    <name evidence="1" type="ORF">ACFSNC_04795</name>
</gene>
<comment type="caution">
    <text evidence="1">The sequence shown here is derived from an EMBL/GenBank/DDBJ whole genome shotgun (WGS) entry which is preliminary data.</text>
</comment>
<keyword evidence="2" id="KW-1185">Reference proteome</keyword>
<keyword evidence="1" id="KW-0575">Peroxidase</keyword>